<dbReference type="HOGENOM" id="CLU_2250140_0_0_1"/>
<proteinExistence type="predicted"/>
<gene>
    <name evidence="2" type="ORF">EPUS_02018</name>
</gene>
<dbReference type="Proteomes" id="UP000019373">
    <property type="component" value="Unassembled WGS sequence"/>
</dbReference>
<dbReference type="RefSeq" id="XP_007800041.1">
    <property type="nucleotide sequence ID" value="XM_007801850.1"/>
</dbReference>
<evidence type="ECO:0000313" key="3">
    <source>
        <dbReference type="Proteomes" id="UP000019373"/>
    </source>
</evidence>
<evidence type="ECO:0000313" key="2">
    <source>
        <dbReference type="EMBL" id="ERF74331.1"/>
    </source>
</evidence>
<evidence type="ECO:0000256" key="1">
    <source>
        <dbReference type="SAM" id="MobiDB-lite"/>
    </source>
</evidence>
<organism evidence="2 3">
    <name type="scientific">Endocarpon pusillum (strain Z07020 / HMAS-L-300199)</name>
    <name type="common">Lichen-forming fungus</name>
    <dbReference type="NCBI Taxonomy" id="1263415"/>
    <lineage>
        <taxon>Eukaryota</taxon>
        <taxon>Fungi</taxon>
        <taxon>Dikarya</taxon>
        <taxon>Ascomycota</taxon>
        <taxon>Pezizomycotina</taxon>
        <taxon>Eurotiomycetes</taxon>
        <taxon>Chaetothyriomycetidae</taxon>
        <taxon>Verrucariales</taxon>
        <taxon>Verrucariaceae</taxon>
        <taxon>Endocarpon</taxon>
    </lineage>
</organism>
<dbReference type="EMBL" id="KE720882">
    <property type="protein sequence ID" value="ERF74331.1"/>
    <property type="molecule type" value="Genomic_DNA"/>
</dbReference>
<name>U1GQS9_ENDPU</name>
<accession>U1GQS9</accession>
<dbReference type="AlphaFoldDB" id="U1GQS9"/>
<reference evidence="3" key="1">
    <citation type="journal article" date="2014" name="BMC Genomics">
        <title>Genome characteristics reveal the impact of lichenization on lichen-forming fungus Endocarpon pusillum Hedwig (Verrucariales, Ascomycota).</title>
        <authorList>
            <person name="Wang Y.-Y."/>
            <person name="Liu B."/>
            <person name="Zhang X.-Y."/>
            <person name="Zhou Q.-M."/>
            <person name="Zhang T."/>
            <person name="Li H."/>
            <person name="Yu Y.-F."/>
            <person name="Zhang X.-L."/>
            <person name="Hao X.-Y."/>
            <person name="Wang M."/>
            <person name="Wang L."/>
            <person name="Wei J.-C."/>
        </authorList>
    </citation>
    <scope>NUCLEOTIDE SEQUENCE [LARGE SCALE GENOMIC DNA]</scope>
    <source>
        <strain evidence="3">Z07020 / HMAS-L-300199</strain>
    </source>
</reference>
<feature type="region of interest" description="Disordered" evidence="1">
    <location>
        <begin position="66"/>
        <end position="104"/>
    </location>
</feature>
<protein>
    <submittedName>
        <fullName evidence="2">Uncharacterized protein</fullName>
    </submittedName>
</protein>
<sequence length="104" mass="11261">MAIQSTLPSMASTPAIWPRVPKRCASLTTEKRIMRGSSLRERRRRRRVEAHQEVVPAVVVGLMRFGGAGQEEGPPVIETPDHARGPQDYRAGVAGDSGGREGDG</sequence>
<dbReference type="GeneID" id="19237072"/>
<keyword evidence="3" id="KW-1185">Reference proteome</keyword>